<sequence length="39" mass="4261">MVHTYLEGRGGFWGGVRFRSDSAASPRARASAAHDDLVR</sequence>
<keyword evidence="3" id="KW-1185">Reference proteome</keyword>
<evidence type="ECO:0000313" key="2">
    <source>
        <dbReference type="EnsemblPlants" id="KQL30708"/>
    </source>
</evidence>
<reference evidence="3" key="1">
    <citation type="journal article" date="2012" name="Nat. Biotechnol.">
        <title>Reference genome sequence of the model plant Setaria.</title>
        <authorList>
            <person name="Bennetzen J.L."/>
            <person name="Schmutz J."/>
            <person name="Wang H."/>
            <person name="Percifield R."/>
            <person name="Hawkins J."/>
            <person name="Pontaroli A.C."/>
            <person name="Estep M."/>
            <person name="Feng L."/>
            <person name="Vaughn J.N."/>
            <person name="Grimwood J."/>
            <person name="Jenkins J."/>
            <person name="Barry K."/>
            <person name="Lindquist E."/>
            <person name="Hellsten U."/>
            <person name="Deshpande S."/>
            <person name="Wang X."/>
            <person name="Wu X."/>
            <person name="Mitros T."/>
            <person name="Triplett J."/>
            <person name="Yang X."/>
            <person name="Ye C.Y."/>
            <person name="Mauro-Herrera M."/>
            <person name="Wang L."/>
            <person name="Li P."/>
            <person name="Sharma M."/>
            <person name="Sharma R."/>
            <person name="Ronald P.C."/>
            <person name="Panaud O."/>
            <person name="Kellogg E.A."/>
            <person name="Brutnell T.P."/>
            <person name="Doust A.N."/>
            <person name="Tuskan G.A."/>
            <person name="Rokhsar D."/>
            <person name="Devos K.M."/>
        </authorList>
    </citation>
    <scope>NUCLEOTIDE SEQUENCE [LARGE SCALE GENOMIC DNA]</scope>
    <source>
        <strain evidence="3">cv. Yugu1</strain>
    </source>
</reference>
<dbReference type="EnsemblPlants" id="KQL30708">
    <property type="protein sequence ID" value="KQL30708"/>
    <property type="gene ID" value="SETIT_020254mg"/>
</dbReference>
<dbReference type="AlphaFoldDB" id="K3Z136"/>
<dbReference type="InParanoid" id="K3Z136"/>
<accession>K3Z136</accession>
<name>K3Z136_SETIT</name>
<reference evidence="2" key="2">
    <citation type="submission" date="2018-08" db="UniProtKB">
        <authorList>
            <consortium name="EnsemblPlants"/>
        </authorList>
    </citation>
    <scope>IDENTIFICATION</scope>
    <source>
        <strain evidence="2">Yugu1</strain>
    </source>
</reference>
<dbReference type="Proteomes" id="UP000004995">
    <property type="component" value="Unassembled WGS sequence"/>
</dbReference>
<dbReference type="EMBL" id="AGNK02000458">
    <property type="status" value="NOT_ANNOTATED_CDS"/>
    <property type="molecule type" value="Genomic_DNA"/>
</dbReference>
<evidence type="ECO:0000256" key="1">
    <source>
        <dbReference type="SAM" id="MobiDB-lite"/>
    </source>
</evidence>
<dbReference type="Gramene" id="KQL30708">
    <property type="protein sequence ID" value="KQL30708"/>
    <property type="gene ID" value="SETIT_020254mg"/>
</dbReference>
<dbReference type="HOGENOM" id="CLU_3320911_0_0_1"/>
<proteinExistence type="predicted"/>
<organism evidence="2 3">
    <name type="scientific">Setaria italica</name>
    <name type="common">Foxtail millet</name>
    <name type="synonym">Panicum italicum</name>
    <dbReference type="NCBI Taxonomy" id="4555"/>
    <lineage>
        <taxon>Eukaryota</taxon>
        <taxon>Viridiplantae</taxon>
        <taxon>Streptophyta</taxon>
        <taxon>Embryophyta</taxon>
        <taxon>Tracheophyta</taxon>
        <taxon>Spermatophyta</taxon>
        <taxon>Magnoliopsida</taxon>
        <taxon>Liliopsida</taxon>
        <taxon>Poales</taxon>
        <taxon>Poaceae</taxon>
        <taxon>PACMAD clade</taxon>
        <taxon>Panicoideae</taxon>
        <taxon>Panicodae</taxon>
        <taxon>Paniceae</taxon>
        <taxon>Cenchrinae</taxon>
        <taxon>Setaria</taxon>
    </lineage>
</organism>
<feature type="compositionally biased region" description="Low complexity" evidence="1">
    <location>
        <begin position="15"/>
        <end position="31"/>
    </location>
</feature>
<feature type="region of interest" description="Disordered" evidence="1">
    <location>
        <begin position="1"/>
        <end position="39"/>
    </location>
</feature>
<evidence type="ECO:0000313" key="3">
    <source>
        <dbReference type="Proteomes" id="UP000004995"/>
    </source>
</evidence>
<protein>
    <submittedName>
        <fullName evidence="2">Uncharacterized protein</fullName>
    </submittedName>
</protein>